<comment type="caution">
    <text evidence="2">The sequence shown here is derived from an EMBL/GenBank/DDBJ whole genome shotgun (WGS) entry which is preliminary data.</text>
</comment>
<dbReference type="Proteomes" id="UP000317893">
    <property type="component" value="Unassembled WGS sequence"/>
</dbReference>
<name>A0A542E3P4_9MICO</name>
<feature type="domain" description="HTH cro/C1-type" evidence="1">
    <location>
        <begin position="46"/>
        <end position="80"/>
    </location>
</feature>
<gene>
    <name evidence="2" type="ORF">FB458_3077</name>
</gene>
<dbReference type="AlphaFoldDB" id="A0A542E3P4"/>
<reference evidence="2 3" key="1">
    <citation type="submission" date="2019-06" db="EMBL/GenBank/DDBJ databases">
        <title>Sequencing the genomes of 1000 actinobacteria strains.</title>
        <authorList>
            <person name="Klenk H.-P."/>
        </authorList>
    </citation>
    <scope>NUCLEOTIDE SEQUENCE [LARGE SCALE GENOMIC DNA]</scope>
    <source>
        <strain evidence="2 3">DSM 18607</strain>
    </source>
</reference>
<dbReference type="PROSITE" id="PS50943">
    <property type="entry name" value="HTH_CROC1"/>
    <property type="match status" value="1"/>
</dbReference>
<keyword evidence="3" id="KW-1185">Reference proteome</keyword>
<protein>
    <recommendedName>
        <fullName evidence="1">HTH cro/C1-type domain-containing protein</fullName>
    </recommendedName>
</protein>
<dbReference type="RefSeq" id="WP_141849242.1">
    <property type="nucleotide sequence ID" value="NZ_BAAAPR010000007.1"/>
</dbReference>
<organism evidence="2 3">
    <name type="scientific">Lapillicoccus jejuensis</name>
    <dbReference type="NCBI Taxonomy" id="402171"/>
    <lineage>
        <taxon>Bacteria</taxon>
        <taxon>Bacillati</taxon>
        <taxon>Actinomycetota</taxon>
        <taxon>Actinomycetes</taxon>
        <taxon>Micrococcales</taxon>
        <taxon>Intrasporangiaceae</taxon>
        <taxon>Lapillicoccus</taxon>
    </lineage>
</organism>
<proteinExistence type="predicted"/>
<evidence type="ECO:0000313" key="2">
    <source>
        <dbReference type="EMBL" id="TQJ09960.1"/>
    </source>
</evidence>
<dbReference type="EMBL" id="VFMN01000001">
    <property type="protein sequence ID" value="TQJ09960.1"/>
    <property type="molecule type" value="Genomic_DNA"/>
</dbReference>
<evidence type="ECO:0000259" key="1">
    <source>
        <dbReference type="PROSITE" id="PS50943"/>
    </source>
</evidence>
<dbReference type="InterPro" id="IPR001387">
    <property type="entry name" value="Cro/C1-type_HTH"/>
</dbReference>
<dbReference type="OrthoDB" id="3765661at2"/>
<accession>A0A542E3P4</accession>
<sequence length="538" mass="58442">MGERTTAAGDSLAETIGWVLGNARDHARDRSLRTAAGFSQRISPPVHRAQVGRWESGATGITFRQVRQYEDVLGLPEGLLLATIDNLARGHGASARQPSLPPPLADDWRDRVDDLLDKAESPERMTGLEWRWLASALGSSDDVFLRRRDWEHLLRRIATEADLCTGLEYQLRDDAKACLASHPRSARTVLDLTESVFADPTAPVYAETGILLAHAAGHEAVDLLMRLLRDPVGEAAHYTLLWVARVLVLEGRTRISEDEWLAAHAVEVLEDAASSPRQRDAAGLLLEVVPGPRSAQVAEWLRRIGDRRVADAVEHGRVLGERQLDSLLEEIQARLAATTGKRPTLHPVLRSLLWQATAHAATEVRGTALTVLMLSPQGPVIGATYASALRYALAHGPDVVVDEALIVLSWLLAPQDVPTVLELGLDPAVDASRAGQALVAVGNARDRIDEAPPGYRADDVTARLVRSARERMGPGDGPGVPTPEPLVRGHLYALGMLGRFDALEELAPESSRPGVDPVWGAGARRWLSTPVWARPPRA</sequence>
<evidence type="ECO:0000313" key="3">
    <source>
        <dbReference type="Proteomes" id="UP000317893"/>
    </source>
</evidence>